<dbReference type="EMBL" id="CAJNRD030001121">
    <property type="protein sequence ID" value="CAG5098017.1"/>
    <property type="molecule type" value="Genomic_DNA"/>
</dbReference>
<dbReference type="Proteomes" id="UP000786811">
    <property type="component" value="Unassembled WGS sequence"/>
</dbReference>
<evidence type="ECO:0000313" key="3">
    <source>
        <dbReference type="Proteomes" id="UP000786811"/>
    </source>
</evidence>
<evidence type="ECO:0000313" key="2">
    <source>
        <dbReference type="EMBL" id="CAG5098017.1"/>
    </source>
</evidence>
<feature type="signal peptide" evidence="1">
    <location>
        <begin position="1"/>
        <end position="18"/>
    </location>
</feature>
<accession>A0A8J2HK39</accession>
<evidence type="ECO:0000256" key="1">
    <source>
        <dbReference type="SAM" id="SignalP"/>
    </source>
</evidence>
<sequence length="114" mass="12676">MAKVTIIILMAVLSLALGAAIKKKEIDFKKDKRGLIDLGYGYALTPDYIYSQKEYVLQPQVSVYNPYHLGGVKSVPVAPTFHQIPLAVQVPDATFHQPYAQHYSYGIAQPIIID</sequence>
<keyword evidence="3" id="KW-1185">Reference proteome</keyword>
<proteinExistence type="predicted"/>
<dbReference type="OrthoDB" id="7689200at2759"/>
<gene>
    <name evidence="2" type="ORF">HICCMSTLAB_LOCUS8992</name>
</gene>
<feature type="chain" id="PRO_5035228671" evidence="1">
    <location>
        <begin position="19"/>
        <end position="114"/>
    </location>
</feature>
<name>A0A8J2HK39_COTCN</name>
<dbReference type="AlphaFoldDB" id="A0A8J2HK39"/>
<organism evidence="2 3">
    <name type="scientific">Cotesia congregata</name>
    <name type="common">Parasitoid wasp</name>
    <name type="synonym">Apanteles congregatus</name>
    <dbReference type="NCBI Taxonomy" id="51543"/>
    <lineage>
        <taxon>Eukaryota</taxon>
        <taxon>Metazoa</taxon>
        <taxon>Ecdysozoa</taxon>
        <taxon>Arthropoda</taxon>
        <taxon>Hexapoda</taxon>
        <taxon>Insecta</taxon>
        <taxon>Pterygota</taxon>
        <taxon>Neoptera</taxon>
        <taxon>Endopterygota</taxon>
        <taxon>Hymenoptera</taxon>
        <taxon>Apocrita</taxon>
        <taxon>Ichneumonoidea</taxon>
        <taxon>Braconidae</taxon>
        <taxon>Microgastrinae</taxon>
        <taxon>Cotesia</taxon>
    </lineage>
</organism>
<keyword evidence="1" id="KW-0732">Signal</keyword>
<reference evidence="2" key="1">
    <citation type="submission" date="2021-04" db="EMBL/GenBank/DDBJ databases">
        <authorList>
            <person name="Chebbi M.A.C M."/>
        </authorList>
    </citation>
    <scope>NUCLEOTIDE SEQUENCE</scope>
</reference>
<protein>
    <submittedName>
        <fullName evidence="2">Uncharacterized protein</fullName>
    </submittedName>
</protein>
<comment type="caution">
    <text evidence="2">The sequence shown here is derived from an EMBL/GenBank/DDBJ whole genome shotgun (WGS) entry which is preliminary data.</text>
</comment>